<dbReference type="Proteomes" id="UP000254235">
    <property type="component" value="Unassembled WGS sequence"/>
</dbReference>
<proteinExistence type="predicted"/>
<evidence type="ECO:0000313" key="2">
    <source>
        <dbReference type="Proteomes" id="UP000254235"/>
    </source>
</evidence>
<evidence type="ECO:0000313" key="1">
    <source>
        <dbReference type="EMBL" id="SUC11706.1"/>
    </source>
</evidence>
<dbReference type="EMBL" id="UGTP01000001">
    <property type="protein sequence ID" value="SUC11706.1"/>
    <property type="molecule type" value="Genomic_DNA"/>
</dbReference>
<gene>
    <name evidence="1" type="ORF">NCTC13043_00562</name>
</gene>
<accession>A0A379EZ87</accession>
<protein>
    <submittedName>
        <fullName evidence="1">Uncharacterized protein</fullName>
    </submittedName>
</protein>
<reference evidence="1 2" key="1">
    <citation type="submission" date="2018-06" db="EMBL/GenBank/DDBJ databases">
        <authorList>
            <consortium name="Pathogen Informatics"/>
            <person name="Doyle S."/>
        </authorList>
    </citation>
    <scope>NUCLEOTIDE SEQUENCE [LARGE SCALE GENOMIC DNA]</scope>
    <source>
        <strain evidence="1 2">NCTC13043</strain>
    </source>
</reference>
<name>A0A379EZ87_9BACT</name>
<organism evidence="1 2">
    <name type="scientific">Prevotella pallens</name>
    <dbReference type="NCBI Taxonomy" id="60133"/>
    <lineage>
        <taxon>Bacteria</taxon>
        <taxon>Pseudomonadati</taxon>
        <taxon>Bacteroidota</taxon>
        <taxon>Bacteroidia</taxon>
        <taxon>Bacteroidales</taxon>
        <taxon>Prevotellaceae</taxon>
        <taxon>Prevotella</taxon>
    </lineage>
</organism>
<sequence>MGKYEKPQRNDVNSTEGSDILDFNSYLCPVSFLLTCYVCSIKIGEIFDIFKCFENFVSQTHGVLTKIYAAELR</sequence>
<dbReference type="AlphaFoldDB" id="A0A379EZ87"/>